<dbReference type="PANTHER" id="PTHR47027:SF26">
    <property type="entry name" value="REVERSE TRANSCRIPTASE DOMAIN-CONTAINING PROTEIN"/>
    <property type="match status" value="1"/>
</dbReference>
<dbReference type="InterPro" id="IPR000477">
    <property type="entry name" value="RT_dom"/>
</dbReference>
<dbReference type="AlphaFoldDB" id="A0A183T3C4"/>
<dbReference type="PANTHER" id="PTHR47027">
    <property type="entry name" value="REVERSE TRANSCRIPTASE DOMAIN-CONTAINING PROTEIN"/>
    <property type="match status" value="1"/>
</dbReference>
<dbReference type="OrthoDB" id="786357at2759"/>
<evidence type="ECO:0000313" key="3">
    <source>
        <dbReference type="Proteomes" id="UP000275846"/>
    </source>
</evidence>
<accession>A0A183T3C4</accession>
<sequence>MWRQGQVPQDRYTTFADLTEAFDTVNRDGLGNMVRKFGCPKKFTHMVRQLHDGMMACLTENGAVSVTFAITNGVKQGCFFAPTLYILIYSAILMDAYRDERPGIRIP</sequence>
<keyword evidence="3" id="KW-1185">Reference proteome</keyword>
<evidence type="ECO:0000313" key="4">
    <source>
        <dbReference type="WBParaSite" id="SSLN_0001139501-mRNA-1"/>
    </source>
</evidence>
<proteinExistence type="predicted"/>
<protein>
    <submittedName>
        <fullName evidence="4">Reverse transcriptase domain-containing protein</fullName>
    </submittedName>
</protein>
<dbReference type="Pfam" id="PF00078">
    <property type="entry name" value="RVT_1"/>
    <property type="match status" value="1"/>
</dbReference>
<evidence type="ECO:0000259" key="1">
    <source>
        <dbReference type="PROSITE" id="PS50878"/>
    </source>
</evidence>
<dbReference type="EMBL" id="UYSU01036205">
    <property type="protein sequence ID" value="VDL97356.1"/>
    <property type="molecule type" value="Genomic_DNA"/>
</dbReference>
<dbReference type="WBParaSite" id="SSLN_0001139501-mRNA-1">
    <property type="protein sequence ID" value="SSLN_0001139501-mRNA-1"/>
    <property type="gene ID" value="SSLN_0001139501"/>
</dbReference>
<reference evidence="4" key="1">
    <citation type="submission" date="2016-06" db="UniProtKB">
        <authorList>
            <consortium name="WormBaseParasite"/>
        </authorList>
    </citation>
    <scope>IDENTIFICATION</scope>
</reference>
<gene>
    <name evidence="2" type="ORF">SSLN_LOCUS10971</name>
</gene>
<reference evidence="2 3" key="2">
    <citation type="submission" date="2018-11" db="EMBL/GenBank/DDBJ databases">
        <authorList>
            <consortium name="Pathogen Informatics"/>
        </authorList>
    </citation>
    <scope>NUCLEOTIDE SEQUENCE [LARGE SCALE GENOMIC DNA]</scope>
    <source>
        <strain evidence="2 3">NST_G2</strain>
    </source>
</reference>
<name>A0A183T3C4_SCHSO</name>
<feature type="domain" description="Reverse transcriptase" evidence="1">
    <location>
        <begin position="1"/>
        <end position="107"/>
    </location>
</feature>
<evidence type="ECO:0000313" key="2">
    <source>
        <dbReference type="EMBL" id="VDL97356.1"/>
    </source>
</evidence>
<organism evidence="4">
    <name type="scientific">Schistocephalus solidus</name>
    <name type="common">Tapeworm</name>
    <dbReference type="NCBI Taxonomy" id="70667"/>
    <lineage>
        <taxon>Eukaryota</taxon>
        <taxon>Metazoa</taxon>
        <taxon>Spiralia</taxon>
        <taxon>Lophotrochozoa</taxon>
        <taxon>Platyhelminthes</taxon>
        <taxon>Cestoda</taxon>
        <taxon>Eucestoda</taxon>
        <taxon>Diphyllobothriidea</taxon>
        <taxon>Diphyllobothriidae</taxon>
        <taxon>Schistocephalus</taxon>
    </lineage>
</organism>
<dbReference type="Proteomes" id="UP000275846">
    <property type="component" value="Unassembled WGS sequence"/>
</dbReference>
<dbReference type="PROSITE" id="PS50878">
    <property type="entry name" value="RT_POL"/>
    <property type="match status" value="1"/>
</dbReference>